<protein>
    <recommendedName>
        <fullName evidence="1">PI-PLC Y-box domain-containing protein</fullName>
    </recommendedName>
</protein>
<name>A0ABV0Q0W8_9TELE</name>
<dbReference type="PROSITE" id="PS50008">
    <property type="entry name" value="PIPLC_Y_DOMAIN"/>
    <property type="match status" value="1"/>
</dbReference>
<dbReference type="InterPro" id="IPR035892">
    <property type="entry name" value="C2_domain_sf"/>
</dbReference>
<dbReference type="InterPro" id="IPR001711">
    <property type="entry name" value="PLipase_C_Pinositol-sp_Y"/>
</dbReference>
<accession>A0ABV0Q0W8</accession>
<dbReference type="CDD" id="cd00275">
    <property type="entry name" value="C2_PLC_like"/>
    <property type="match status" value="1"/>
</dbReference>
<feature type="non-terminal residue" evidence="2">
    <location>
        <position position="1"/>
    </location>
</feature>
<dbReference type="Proteomes" id="UP001476798">
    <property type="component" value="Unassembled WGS sequence"/>
</dbReference>
<proteinExistence type="predicted"/>
<organism evidence="2 3">
    <name type="scientific">Goodea atripinnis</name>
    <dbReference type="NCBI Taxonomy" id="208336"/>
    <lineage>
        <taxon>Eukaryota</taxon>
        <taxon>Metazoa</taxon>
        <taxon>Chordata</taxon>
        <taxon>Craniata</taxon>
        <taxon>Vertebrata</taxon>
        <taxon>Euteleostomi</taxon>
        <taxon>Actinopterygii</taxon>
        <taxon>Neopterygii</taxon>
        <taxon>Teleostei</taxon>
        <taxon>Neoteleostei</taxon>
        <taxon>Acanthomorphata</taxon>
        <taxon>Ovalentaria</taxon>
        <taxon>Atherinomorphae</taxon>
        <taxon>Cyprinodontiformes</taxon>
        <taxon>Goodeidae</taxon>
        <taxon>Goodea</taxon>
    </lineage>
</organism>
<evidence type="ECO:0000313" key="3">
    <source>
        <dbReference type="Proteomes" id="UP001476798"/>
    </source>
</evidence>
<reference evidence="2 3" key="1">
    <citation type="submission" date="2021-06" db="EMBL/GenBank/DDBJ databases">
        <authorList>
            <person name="Palmer J.M."/>
        </authorList>
    </citation>
    <scope>NUCLEOTIDE SEQUENCE [LARGE SCALE GENOMIC DNA]</scope>
    <source>
        <strain evidence="2 3">GA_2019</strain>
        <tissue evidence="2">Muscle</tissue>
    </source>
</reference>
<dbReference type="SUPFAM" id="SSF49562">
    <property type="entry name" value="C2 domain (Calcium/lipid-binding domain, CaLB)"/>
    <property type="match status" value="1"/>
</dbReference>
<comment type="caution">
    <text evidence="2">The sequence shown here is derived from an EMBL/GenBank/DDBJ whole genome shotgun (WGS) entry which is preliminary data.</text>
</comment>
<evidence type="ECO:0000259" key="1">
    <source>
        <dbReference type="PROSITE" id="PS50008"/>
    </source>
</evidence>
<dbReference type="EMBL" id="JAHRIO010092871">
    <property type="protein sequence ID" value="MEQ2189424.1"/>
    <property type="molecule type" value="Genomic_DNA"/>
</dbReference>
<dbReference type="Gene3D" id="2.60.40.150">
    <property type="entry name" value="C2 domain"/>
    <property type="match status" value="1"/>
</dbReference>
<gene>
    <name evidence="2" type="ORF">GOODEAATRI_025121</name>
</gene>
<feature type="domain" description="PI-PLC Y-box" evidence="1">
    <location>
        <begin position="1"/>
        <end position="16"/>
    </location>
</feature>
<dbReference type="InterPro" id="IPR001192">
    <property type="entry name" value="PI-PLC_fam"/>
</dbReference>
<keyword evidence="3" id="KW-1185">Reference proteome</keyword>
<sequence>YNKNQLSRIYPKGTRVVLPTLASLRIAVFEENGKFIGHRILPVSAIRPGYHYINLKNELNQPLLLPSLLVYTEAKDYIPNEHQEYAEALTNPIKHISQLARREKQLAGLLEDNNEDGVQQDLEKQKVQLREQHMHELLTLRQELYEQEKQMQQQHLTEGALRTVQSKMSNATASYVTEKPAAVISGLSEAKTDSS</sequence>
<dbReference type="PANTHER" id="PTHR10336">
    <property type="entry name" value="PHOSPHOINOSITIDE-SPECIFIC PHOSPHOLIPASE C FAMILY PROTEIN"/>
    <property type="match status" value="1"/>
</dbReference>
<evidence type="ECO:0000313" key="2">
    <source>
        <dbReference type="EMBL" id="MEQ2189424.1"/>
    </source>
</evidence>
<dbReference type="PANTHER" id="PTHR10336:SF11">
    <property type="entry name" value="1-PHOSPHATIDYLINOSITOL 4,5-BISPHOSPHATE PHOSPHODIESTERASE BETA-3"/>
    <property type="match status" value="1"/>
</dbReference>